<name>A0A1V8SPN9_9PEZI</name>
<dbReference type="InParanoid" id="A0A1V8SPN9"/>
<feature type="region of interest" description="Disordered" evidence="1">
    <location>
        <begin position="113"/>
        <end position="146"/>
    </location>
</feature>
<protein>
    <recommendedName>
        <fullName evidence="2">DUF3824 domain-containing protein</fullName>
    </recommendedName>
</protein>
<dbReference type="EMBL" id="NAJO01000032">
    <property type="protein sequence ID" value="OQO01135.1"/>
    <property type="molecule type" value="Genomic_DNA"/>
</dbReference>
<dbReference type="Pfam" id="PF12868">
    <property type="entry name" value="DUF3824"/>
    <property type="match status" value="1"/>
</dbReference>
<reference evidence="4" key="1">
    <citation type="submission" date="2017-03" db="EMBL/GenBank/DDBJ databases">
        <title>Genomes of endolithic fungi from Antarctica.</title>
        <authorList>
            <person name="Coleine C."/>
            <person name="Masonjones S."/>
            <person name="Stajich J.E."/>
        </authorList>
    </citation>
    <scope>NUCLEOTIDE SEQUENCE [LARGE SCALE GENOMIC DNA]</scope>
    <source>
        <strain evidence="4">CCFEE 5527</strain>
    </source>
</reference>
<dbReference type="AlphaFoldDB" id="A0A1V8SPN9"/>
<dbReference type="PANTHER" id="PTHR35487">
    <property type="entry name" value="DUF3824 DOMAIN-CONTAINING PROTEIN"/>
    <property type="match status" value="1"/>
</dbReference>
<proteinExistence type="predicted"/>
<feature type="region of interest" description="Disordered" evidence="1">
    <location>
        <begin position="235"/>
        <end position="328"/>
    </location>
</feature>
<evidence type="ECO:0000313" key="3">
    <source>
        <dbReference type="EMBL" id="OQO01135.1"/>
    </source>
</evidence>
<evidence type="ECO:0000256" key="1">
    <source>
        <dbReference type="SAM" id="MobiDB-lite"/>
    </source>
</evidence>
<feature type="compositionally biased region" description="Basic and acidic residues" evidence="1">
    <location>
        <begin position="783"/>
        <end position="799"/>
    </location>
</feature>
<feature type="compositionally biased region" description="Basic and acidic residues" evidence="1">
    <location>
        <begin position="51"/>
        <end position="63"/>
    </location>
</feature>
<dbReference type="Proteomes" id="UP000192596">
    <property type="component" value="Unassembled WGS sequence"/>
</dbReference>
<feature type="compositionally biased region" description="Low complexity" evidence="1">
    <location>
        <begin position="627"/>
        <end position="645"/>
    </location>
</feature>
<feature type="compositionally biased region" description="Basic and acidic residues" evidence="1">
    <location>
        <begin position="235"/>
        <end position="244"/>
    </location>
</feature>
<keyword evidence="4" id="KW-1185">Reference proteome</keyword>
<evidence type="ECO:0000313" key="4">
    <source>
        <dbReference type="Proteomes" id="UP000192596"/>
    </source>
</evidence>
<gene>
    <name evidence="3" type="ORF">B0A48_13378</name>
</gene>
<feature type="region of interest" description="Disordered" evidence="1">
    <location>
        <begin position="531"/>
        <end position="878"/>
    </location>
</feature>
<feature type="compositionally biased region" description="Basic and acidic residues" evidence="1">
    <location>
        <begin position="548"/>
        <end position="558"/>
    </location>
</feature>
<evidence type="ECO:0000259" key="2">
    <source>
        <dbReference type="Pfam" id="PF12868"/>
    </source>
</evidence>
<feature type="compositionally biased region" description="Basic and acidic residues" evidence="1">
    <location>
        <begin position="303"/>
        <end position="319"/>
    </location>
</feature>
<organism evidence="3 4">
    <name type="scientific">Cryoendolithus antarcticus</name>
    <dbReference type="NCBI Taxonomy" id="1507870"/>
    <lineage>
        <taxon>Eukaryota</taxon>
        <taxon>Fungi</taxon>
        <taxon>Dikarya</taxon>
        <taxon>Ascomycota</taxon>
        <taxon>Pezizomycotina</taxon>
        <taxon>Dothideomycetes</taxon>
        <taxon>Dothideomycetidae</taxon>
        <taxon>Cladosporiales</taxon>
        <taxon>Cladosporiaceae</taxon>
        <taxon>Cryoendolithus</taxon>
    </lineage>
</organism>
<feature type="compositionally biased region" description="Basic residues" evidence="1">
    <location>
        <begin position="538"/>
        <end position="547"/>
    </location>
</feature>
<feature type="compositionally biased region" description="Low complexity" evidence="1">
    <location>
        <begin position="604"/>
        <end position="618"/>
    </location>
</feature>
<feature type="compositionally biased region" description="Basic residues" evidence="1">
    <location>
        <begin position="914"/>
        <end position="923"/>
    </location>
</feature>
<dbReference type="OrthoDB" id="3561737at2759"/>
<dbReference type="PANTHER" id="PTHR35487:SF1">
    <property type="entry name" value="DUF3824 DOMAIN-CONTAINING PROTEIN"/>
    <property type="match status" value="1"/>
</dbReference>
<feature type="region of interest" description="Disordered" evidence="1">
    <location>
        <begin position="891"/>
        <end position="923"/>
    </location>
</feature>
<feature type="compositionally biased region" description="Basic and acidic residues" evidence="1">
    <location>
        <begin position="689"/>
        <end position="716"/>
    </location>
</feature>
<feature type="compositionally biased region" description="Basic and acidic residues" evidence="1">
    <location>
        <begin position="824"/>
        <end position="848"/>
    </location>
</feature>
<feature type="compositionally biased region" description="Basic and acidic residues" evidence="1">
    <location>
        <begin position="71"/>
        <end position="101"/>
    </location>
</feature>
<dbReference type="InterPro" id="IPR024436">
    <property type="entry name" value="DUF3824"/>
</dbReference>
<feature type="compositionally biased region" description="Basic and acidic residues" evidence="1">
    <location>
        <begin position="113"/>
        <end position="140"/>
    </location>
</feature>
<feature type="compositionally biased region" description="Basic and acidic residues" evidence="1">
    <location>
        <begin position="859"/>
        <end position="870"/>
    </location>
</feature>
<feature type="domain" description="DUF3824" evidence="2">
    <location>
        <begin position="520"/>
        <end position="681"/>
    </location>
</feature>
<feature type="region of interest" description="Disordered" evidence="1">
    <location>
        <begin position="155"/>
        <end position="174"/>
    </location>
</feature>
<comment type="caution">
    <text evidence="3">The sequence shown here is derived from an EMBL/GenBank/DDBJ whole genome shotgun (WGS) entry which is preliminary data.</text>
</comment>
<sequence length="923" mass="103504">MSVRGERVVYRERDRDRDDDWQPEKRSYTTVKRYQVPDRSFDEDAVQTDKIMVRRERREDPPPRTEVSYRASDRDIRDRGHREESEYRVTERVTEREREREIPQRRDISYRVLERDDHDRHSHSDSRSEFRFVERERETVRAPQPPVEERVREYRFERERSYSPPRREREREPEVERYVRNTEYYQQPQPIIIRESAAPQPIIIERERREPQPIVIRREEPQYEVIERDEVREEKMSMVRRDDPPAPATVVSKAPSRALTVQNKANDEDYFYERRIREVERAPRDDIRPRDSASQASSDDSYEYIRRERVIEGERERSRSSHRKRDLAAGALAGVAGAEILRSHRQKEGKDVGGRGRSIIGGAAVGAIGAEAIRRAKSFRKESRSRSRSRGSSQYGGMAAVAAAGALAGYALMKNKGNKGETIIVKEGNDRRSRSRSRSQSARNPEHRNKRIAQAGALSAAAAGIYNHVRSKSRGGGKSRSRSRIQQGAPIAVAGLGGAALAGLYEKNKANKEAKKAAIIDKAAGLAGAAALGAHELSKRRERSRSRATKDGRRRSDDYTDTTYSDYDHPSGYIAPRHSDAGYNRQGGQSSYPGGMHFPPPPNAAQADPAYANAHADPFASNRDSTAAAQNYSPYPAYNPADYPATGTTHPYEQTRGAYGESDATLGAPYPGQDTFAGDSRFAAPEDAAAQREREHEIREDAAAEEARHRGRDRDPGNVSGSPVHVSDPAQQRGVEAAAAGGGVVNVGREGEDQDADGVITPRARSTSRVRFDLGSNIAISPEDTRRTGTSSDDRSSRSRERRRRRNADVEASPDGHRHHHRTTRPDNDGAHDSPSLFRDKYDHPPHEDDSDSTVEMPARFDERGQRKQESSGNELADSIQALLSGRGGAGELLKGIMGAGGGEGESDRESGRSGRKRRRRGE</sequence>
<feature type="region of interest" description="Disordered" evidence="1">
    <location>
        <begin position="38"/>
        <end position="101"/>
    </location>
</feature>
<feature type="region of interest" description="Disordered" evidence="1">
    <location>
        <begin position="422"/>
        <end position="450"/>
    </location>
</feature>
<feature type="compositionally biased region" description="Basic and acidic residues" evidence="1">
    <location>
        <begin position="265"/>
        <end position="291"/>
    </location>
</feature>
<accession>A0A1V8SPN9</accession>
<feature type="region of interest" description="Disordered" evidence="1">
    <location>
        <begin position="376"/>
        <end position="396"/>
    </location>
</feature>
<dbReference type="STRING" id="1507870.A0A1V8SPN9"/>
<feature type="region of interest" description="Disordered" evidence="1">
    <location>
        <begin position="1"/>
        <end position="26"/>
    </location>
</feature>